<dbReference type="CDD" id="cd03263">
    <property type="entry name" value="ABC_subfamily_A"/>
    <property type="match status" value="2"/>
</dbReference>
<feature type="transmembrane region" description="Helical" evidence="10">
    <location>
        <begin position="223"/>
        <end position="247"/>
    </location>
</feature>
<keyword evidence="3" id="KW-0813">Transport</keyword>
<reference evidence="12 13" key="1">
    <citation type="journal article" date="2021" name="Sci. Rep.">
        <title>The genome of the diatom Chaetoceros tenuissimus carries an ancient integrated fragment of an extant virus.</title>
        <authorList>
            <person name="Hongo Y."/>
            <person name="Kimura K."/>
            <person name="Takaki Y."/>
            <person name="Yoshida Y."/>
            <person name="Baba S."/>
            <person name="Kobayashi G."/>
            <person name="Nagasaki K."/>
            <person name="Hano T."/>
            <person name="Tomaru Y."/>
        </authorList>
    </citation>
    <scope>NUCLEOTIDE SEQUENCE [LARGE SCALE GENOMIC DNA]</scope>
    <source>
        <strain evidence="12 13">NIES-3715</strain>
    </source>
</reference>
<feature type="transmembrane region" description="Helical" evidence="10">
    <location>
        <begin position="180"/>
        <end position="202"/>
    </location>
</feature>
<feature type="compositionally biased region" description="Low complexity" evidence="9">
    <location>
        <begin position="11"/>
        <end position="23"/>
    </location>
</feature>
<dbReference type="GO" id="GO:0140359">
    <property type="term" value="F:ABC-type transporter activity"/>
    <property type="evidence" value="ECO:0007669"/>
    <property type="project" value="InterPro"/>
</dbReference>
<keyword evidence="5" id="KW-0547">Nucleotide-binding</keyword>
<evidence type="ECO:0000259" key="11">
    <source>
        <dbReference type="PROSITE" id="PS50893"/>
    </source>
</evidence>
<feature type="transmembrane region" description="Helical" evidence="10">
    <location>
        <begin position="291"/>
        <end position="313"/>
    </location>
</feature>
<comment type="similarity">
    <text evidence="2">Belongs to the ABC transporter superfamily. ABCA family.</text>
</comment>
<keyword evidence="4 10" id="KW-0812">Transmembrane</keyword>
<evidence type="ECO:0000313" key="12">
    <source>
        <dbReference type="EMBL" id="GFH47487.1"/>
    </source>
</evidence>
<keyword evidence="13" id="KW-1185">Reference proteome</keyword>
<feature type="transmembrane region" description="Helical" evidence="10">
    <location>
        <begin position="998"/>
        <end position="1019"/>
    </location>
</feature>
<dbReference type="PANTHER" id="PTHR19229">
    <property type="entry name" value="ATP-BINDING CASSETTE TRANSPORTER SUBFAMILY A ABCA"/>
    <property type="match status" value="1"/>
</dbReference>
<keyword evidence="7 10" id="KW-1133">Transmembrane helix</keyword>
<gene>
    <name evidence="12" type="ORF">CTEN210_03962</name>
</gene>
<comment type="subcellular location">
    <subcellularLocation>
        <location evidence="1">Membrane</location>
        <topology evidence="1">Multi-pass membrane protein</topology>
    </subcellularLocation>
</comment>
<feature type="transmembrane region" description="Helical" evidence="10">
    <location>
        <begin position="157"/>
        <end position="174"/>
    </location>
</feature>
<dbReference type="InterPro" id="IPR017871">
    <property type="entry name" value="ABC_transporter-like_CS"/>
</dbReference>
<dbReference type="EMBL" id="BLLK01000023">
    <property type="protein sequence ID" value="GFH47487.1"/>
    <property type="molecule type" value="Genomic_DNA"/>
</dbReference>
<name>A0AAD3CK05_9STRA</name>
<dbReference type="InterPro" id="IPR027417">
    <property type="entry name" value="P-loop_NTPase"/>
</dbReference>
<feature type="transmembrane region" description="Helical" evidence="10">
    <location>
        <begin position="333"/>
        <end position="352"/>
    </location>
</feature>
<feature type="transmembrane region" description="Helical" evidence="10">
    <location>
        <begin position="259"/>
        <end position="284"/>
    </location>
</feature>
<evidence type="ECO:0000256" key="2">
    <source>
        <dbReference type="ARBA" id="ARBA00008869"/>
    </source>
</evidence>
<evidence type="ECO:0000256" key="1">
    <source>
        <dbReference type="ARBA" id="ARBA00004141"/>
    </source>
</evidence>
<evidence type="ECO:0000313" key="13">
    <source>
        <dbReference type="Proteomes" id="UP001054902"/>
    </source>
</evidence>
<feature type="domain" description="ABC transporter" evidence="11">
    <location>
        <begin position="386"/>
        <end position="620"/>
    </location>
</feature>
<feature type="transmembrane region" description="Helical" evidence="10">
    <location>
        <begin position="760"/>
        <end position="781"/>
    </location>
</feature>
<dbReference type="Proteomes" id="UP001054902">
    <property type="component" value="Unassembled WGS sequence"/>
</dbReference>
<organism evidence="12 13">
    <name type="scientific">Chaetoceros tenuissimus</name>
    <dbReference type="NCBI Taxonomy" id="426638"/>
    <lineage>
        <taxon>Eukaryota</taxon>
        <taxon>Sar</taxon>
        <taxon>Stramenopiles</taxon>
        <taxon>Ochrophyta</taxon>
        <taxon>Bacillariophyta</taxon>
        <taxon>Coscinodiscophyceae</taxon>
        <taxon>Chaetocerotophycidae</taxon>
        <taxon>Chaetocerotales</taxon>
        <taxon>Chaetocerotaceae</taxon>
        <taxon>Chaetoceros</taxon>
    </lineage>
</organism>
<feature type="transmembrane region" description="Helical" evidence="10">
    <location>
        <begin position="925"/>
        <end position="944"/>
    </location>
</feature>
<dbReference type="SUPFAM" id="SSF52540">
    <property type="entry name" value="P-loop containing nucleoside triphosphate hydrolases"/>
    <property type="match status" value="2"/>
</dbReference>
<feature type="transmembrane region" description="Helical" evidence="10">
    <location>
        <begin position="793"/>
        <end position="811"/>
    </location>
</feature>
<protein>
    <recommendedName>
        <fullName evidence="11">ABC transporter domain-containing protein</fullName>
    </recommendedName>
</protein>
<dbReference type="SMART" id="SM00382">
    <property type="entry name" value="AAA"/>
    <property type="match status" value="2"/>
</dbReference>
<feature type="transmembrane region" description="Helical" evidence="10">
    <location>
        <begin position="1053"/>
        <end position="1072"/>
    </location>
</feature>
<evidence type="ECO:0000256" key="5">
    <source>
        <dbReference type="ARBA" id="ARBA00022741"/>
    </source>
</evidence>
<evidence type="ECO:0000256" key="9">
    <source>
        <dbReference type="SAM" id="MobiDB-lite"/>
    </source>
</evidence>
<feature type="compositionally biased region" description="Polar residues" evidence="9">
    <location>
        <begin position="103"/>
        <end position="116"/>
    </location>
</feature>
<feature type="transmembrane region" description="Helical" evidence="10">
    <location>
        <begin position="832"/>
        <end position="857"/>
    </location>
</feature>
<dbReference type="PROSITE" id="PS00211">
    <property type="entry name" value="ABC_TRANSPORTER_1"/>
    <property type="match status" value="2"/>
</dbReference>
<evidence type="ECO:0000256" key="7">
    <source>
        <dbReference type="ARBA" id="ARBA00022989"/>
    </source>
</evidence>
<dbReference type="Pfam" id="PF00005">
    <property type="entry name" value="ABC_tran"/>
    <property type="match status" value="2"/>
</dbReference>
<dbReference type="GO" id="GO:0016887">
    <property type="term" value="F:ATP hydrolysis activity"/>
    <property type="evidence" value="ECO:0007669"/>
    <property type="project" value="InterPro"/>
</dbReference>
<feature type="compositionally biased region" description="Acidic residues" evidence="9">
    <location>
        <begin position="1"/>
        <end position="10"/>
    </location>
</feature>
<dbReference type="InterPro" id="IPR026082">
    <property type="entry name" value="ABCA"/>
</dbReference>
<dbReference type="Gene3D" id="3.40.50.300">
    <property type="entry name" value="P-loop containing nucleotide triphosphate hydrolases"/>
    <property type="match status" value="2"/>
</dbReference>
<dbReference type="InterPro" id="IPR003593">
    <property type="entry name" value="AAA+_ATPase"/>
</dbReference>
<keyword evidence="6" id="KW-0067">ATP-binding</keyword>
<evidence type="ECO:0000256" key="3">
    <source>
        <dbReference type="ARBA" id="ARBA00022448"/>
    </source>
</evidence>
<proteinExistence type="inferred from homology"/>
<comment type="caution">
    <text evidence="12">The sequence shown here is derived from an EMBL/GenBank/DDBJ whole genome shotgun (WGS) entry which is preliminary data.</text>
</comment>
<dbReference type="PROSITE" id="PS50893">
    <property type="entry name" value="ABC_TRANSPORTER_2"/>
    <property type="match status" value="2"/>
</dbReference>
<dbReference type="InterPro" id="IPR003439">
    <property type="entry name" value="ABC_transporter-like_ATP-bd"/>
</dbReference>
<dbReference type="GO" id="GO:0005524">
    <property type="term" value="F:ATP binding"/>
    <property type="evidence" value="ECO:0007669"/>
    <property type="project" value="UniProtKB-KW"/>
</dbReference>
<keyword evidence="8 10" id="KW-0472">Membrane</keyword>
<dbReference type="GO" id="GO:0016020">
    <property type="term" value="C:membrane"/>
    <property type="evidence" value="ECO:0007669"/>
    <property type="project" value="UniProtKB-SubCell"/>
</dbReference>
<feature type="transmembrane region" description="Helical" evidence="10">
    <location>
        <begin position="892"/>
        <end position="913"/>
    </location>
</feature>
<evidence type="ECO:0000256" key="10">
    <source>
        <dbReference type="SAM" id="Phobius"/>
    </source>
</evidence>
<evidence type="ECO:0000256" key="6">
    <source>
        <dbReference type="ARBA" id="ARBA00022840"/>
    </source>
</evidence>
<sequence>MPISSEEEIDSISSSRSKNSGTSLRRTVSRTLCEISSDEGDHDDKEDTASIGNDSLVFPLQQPANMTFGNSNTTNANLTGLRAVVRQHDEFSSSRTKPEAQFYEQNSESSHNDCSLSSPLRRAEELEGKYHSISWIAQLKWLLYKNFKLISRSRMELCIMLLSTLICSLLALVLTNQSKVLQLVIGAFGGALGHAVCVFQFVHMEIENRLVGVLRSLGVRDSIYWSSWFLVFALSSLINAILGALVVSFSPFDDSFPSGIVALASYFFLNLALTSASFATAVIYGRNNISVIVLPLALFTSVYVPLIQCYPSFLEKDGWNYSQTSSHTDVLKLLPTLVFLYSTLAWYWIQVFTAGNGRSKPFLFFLHPKYWRQCKSSTITVNNDCMTIDRVTKSFQRSFHQRKVAVDDMTFEMERGEITVLLGRNASGKTTLCRILSGELKASSGTFMALGHDLLSEDTNKARHRLIGICKQDNYLWNNLSTKEHLVLFAGLRGEENINSLAEDTLKSLHLKGESDKMANALSLGMKRRLSVGLSSIGSCPVIILDEPTTGVDPFNCYHIWNHIQRLKSRRTVLLVSHSMEEADLLADKVIVMCDGRKVADGTPVDLKAQYGKTLQIVITVENDLIKTNVVESINEIFANEISAIRINNKIKGRIELSIEAIKDAHMSKNYGVDISQILSLTKWVKDHDKCEVKELGSFLGSLEDVFLSINEDYNDGTMSEYDQNQIDLLHPKKVTIYGQVSALIMFNIRRKWQKGGYRGSMISCAVYITFFLSCLGFSTLARNKNFDVTTKFLLLGALTFIFLRHASYGYKDISAGLLEFMELRGLRLTSYVLSVWMDTFFSQFTIMILLSIMLYLGAILTKDDLAQYSNIFFKEAQTFQVEATLPDFSKMILVAFIFAIASSGSVLLLLSFVSSGSKYNFMRFISGICMLLLVPYIFFDVLIDPAKDWFTILKEDIDCPTTQEFPSSMKSEEILTCIYLCSGLDSILYQDLVASKYLSLVPVVGAFQGILMSLRAVARFDERMEGFNDKFCRENVCMFPLAESLNNQHIHFFLYGALIMNLMGVLLFMFVRLPSRTKTSQFSVLDEISPRTEEVALEKEKVFQIIQPMIHTHNDADCESAQVMQCSLDISQQNTDLPPILTYGLRKVYSNQNNEDRVALGSLDLAIPKGEMLALLGNNGSGKSTVLSILSSCSESTSGIALLDGRDLKESRKDFHEVLGSCPQHDLLWDHVSVRGHLELFAGLVGISGGNIAKFALSLAEAVGLGNEKIYGLTVWKLSGGMRRRLSLAISLINKPNILLLDEPTTGLDPLTRHFIWQLISSYTDRDKSVIITTHMVEEADVLSDRIGILAEGELQVIEEKQKLKEKYSKGYLLQLHLSEDSDYHRERAIQFVRDNIYLEATLSSMNRARTLYFNLPHDMVNIENTLKVLCSTSRLSNGYIDQFSLSKTSLEHIYFLFCNRAAE</sequence>
<dbReference type="FunFam" id="3.40.50.300:FF:000335">
    <property type="entry name" value="ATP binding cassette subfamily A member 5"/>
    <property type="match status" value="1"/>
</dbReference>
<evidence type="ECO:0000256" key="4">
    <source>
        <dbReference type="ARBA" id="ARBA00022692"/>
    </source>
</evidence>
<accession>A0AAD3CK05</accession>
<evidence type="ECO:0000256" key="8">
    <source>
        <dbReference type="ARBA" id="ARBA00023136"/>
    </source>
</evidence>
<feature type="region of interest" description="Disordered" evidence="9">
    <location>
        <begin position="1"/>
        <end position="51"/>
    </location>
</feature>
<feature type="domain" description="ABC transporter" evidence="11">
    <location>
        <begin position="1141"/>
        <end position="1378"/>
    </location>
</feature>
<feature type="region of interest" description="Disordered" evidence="9">
    <location>
        <begin position="89"/>
        <end position="116"/>
    </location>
</feature>
<feature type="compositionally biased region" description="Basic and acidic residues" evidence="9">
    <location>
        <begin position="89"/>
        <end position="98"/>
    </location>
</feature>